<dbReference type="SUPFAM" id="SSF56112">
    <property type="entry name" value="Protein kinase-like (PK-like)"/>
    <property type="match status" value="1"/>
</dbReference>
<dbReference type="AlphaFoldDB" id="A0A3D2XC65"/>
<protein>
    <recommendedName>
        <fullName evidence="3">Protein kinase domain-containing protein</fullName>
    </recommendedName>
</protein>
<evidence type="ECO:0000313" key="2">
    <source>
        <dbReference type="Proteomes" id="UP000262969"/>
    </source>
</evidence>
<dbReference type="InterPro" id="IPR011009">
    <property type="entry name" value="Kinase-like_dom_sf"/>
</dbReference>
<reference evidence="1 2" key="1">
    <citation type="journal article" date="2018" name="Nat. Biotechnol.">
        <title>A standardized bacterial taxonomy based on genome phylogeny substantially revises the tree of life.</title>
        <authorList>
            <person name="Parks D.H."/>
            <person name="Chuvochina M."/>
            <person name="Waite D.W."/>
            <person name="Rinke C."/>
            <person name="Skarshewski A."/>
            <person name="Chaumeil P.A."/>
            <person name="Hugenholtz P."/>
        </authorList>
    </citation>
    <scope>NUCLEOTIDE SEQUENCE [LARGE SCALE GENOMIC DNA]</scope>
    <source>
        <strain evidence="1">UBA11728</strain>
    </source>
</reference>
<evidence type="ECO:0008006" key="3">
    <source>
        <dbReference type="Google" id="ProtNLM"/>
    </source>
</evidence>
<comment type="caution">
    <text evidence="1">The sequence shown here is derived from an EMBL/GenBank/DDBJ whole genome shotgun (WGS) entry which is preliminary data.</text>
</comment>
<feature type="non-terminal residue" evidence="1">
    <location>
        <position position="202"/>
    </location>
</feature>
<proteinExistence type="predicted"/>
<dbReference type="Proteomes" id="UP000262969">
    <property type="component" value="Unassembled WGS sequence"/>
</dbReference>
<evidence type="ECO:0000313" key="1">
    <source>
        <dbReference type="EMBL" id="HCL04115.1"/>
    </source>
</evidence>
<accession>A0A3D2XC65</accession>
<gene>
    <name evidence="1" type="ORF">DHW61_17185</name>
</gene>
<sequence length="202" mass="23234">MEEILVNINLGNVEFQLKENHDFSWLNSLGKVFCVFSQNDSGNISFGVDDGKEKFFVKVAGLKTIESVRTPEEAIASLKEAMPIYEDIKHPNLIELVKHYSLDNIYIAIFKWVDGDCLFDYWNFEKYHDNSQIVPPAKRFKQLPLEKRIKSVGVLFSFLSAVSKSNYVAVDFYDGSIIYDFSTETTTICDIDFFRKKPAIND</sequence>
<name>A0A3D2XC65_9FIRM</name>
<dbReference type="EMBL" id="DPVV01000560">
    <property type="protein sequence ID" value="HCL04115.1"/>
    <property type="molecule type" value="Genomic_DNA"/>
</dbReference>
<organism evidence="1 2">
    <name type="scientific">Lachnoclostridium phytofermentans</name>
    <dbReference type="NCBI Taxonomy" id="66219"/>
    <lineage>
        <taxon>Bacteria</taxon>
        <taxon>Bacillati</taxon>
        <taxon>Bacillota</taxon>
        <taxon>Clostridia</taxon>
        <taxon>Lachnospirales</taxon>
        <taxon>Lachnospiraceae</taxon>
    </lineage>
</organism>